<dbReference type="Pfam" id="PF04140">
    <property type="entry name" value="ICMT"/>
    <property type="match status" value="1"/>
</dbReference>
<evidence type="ECO:0000256" key="3">
    <source>
        <dbReference type="ARBA" id="ARBA00022989"/>
    </source>
</evidence>
<name>A0A9P5Q4Z7_9AGAR</name>
<sequence>MSLIRVSLVIIQALANHWAFTSPNPTQEKSRYHTEEPYILQIAPLIFKTHMRILWICGFFEILYYFSTTVSLSSVSPIASAIVCPYTSEPRIHTSSMFLIGIIAVLLGSYIRLDCFKTLGKLFTFDLTIHPEHQLVTSRFYSYVRHPSYTGSMLLVAGLAFSHLTKGSWLTECGPLRPSGSAIVVWAAWWAWTLAVGISRADAEDKQMRKLFPEEWEKYATNVPWWFFPGLA</sequence>
<dbReference type="OrthoDB" id="422086at2759"/>
<feature type="transmembrane region" description="Helical" evidence="5">
    <location>
        <begin position="92"/>
        <end position="111"/>
    </location>
</feature>
<dbReference type="GO" id="GO:0032259">
    <property type="term" value="P:methylation"/>
    <property type="evidence" value="ECO:0007669"/>
    <property type="project" value="UniProtKB-KW"/>
</dbReference>
<accession>A0A9P5Q4Z7</accession>
<dbReference type="EC" id="2.1.1.100" evidence="5"/>
<dbReference type="AlphaFoldDB" id="A0A9P5Q4Z7"/>
<dbReference type="Proteomes" id="UP000772434">
    <property type="component" value="Unassembled WGS sequence"/>
</dbReference>
<dbReference type="PANTHER" id="PTHR12714">
    <property type="entry name" value="PROTEIN-S ISOPRENYLCYSTEINE O-METHYLTRANSFERASE"/>
    <property type="match status" value="1"/>
</dbReference>
<keyword evidence="5" id="KW-0489">Methyltransferase</keyword>
<keyword evidence="5" id="KW-0808">Transferase</keyword>
<evidence type="ECO:0000256" key="1">
    <source>
        <dbReference type="ARBA" id="ARBA00004141"/>
    </source>
</evidence>
<keyword evidence="4 5" id="KW-0472">Membrane</keyword>
<evidence type="ECO:0000313" key="7">
    <source>
        <dbReference type="Proteomes" id="UP000772434"/>
    </source>
</evidence>
<feature type="transmembrane region" description="Helical" evidence="5">
    <location>
        <begin position="149"/>
        <end position="169"/>
    </location>
</feature>
<dbReference type="GO" id="GO:0005789">
    <property type="term" value="C:endoplasmic reticulum membrane"/>
    <property type="evidence" value="ECO:0007669"/>
    <property type="project" value="UniProtKB-SubCell"/>
</dbReference>
<proteinExistence type="inferred from homology"/>
<keyword evidence="7" id="KW-1185">Reference proteome</keyword>
<protein>
    <recommendedName>
        <fullName evidence="5">Protein-S-isoprenylcysteine O-methyltransferase</fullName>
        <ecNumber evidence="5">2.1.1.100</ecNumber>
    </recommendedName>
</protein>
<reference evidence="6" key="1">
    <citation type="submission" date="2020-11" db="EMBL/GenBank/DDBJ databases">
        <authorList>
            <consortium name="DOE Joint Genome Institute"/>
            <person name="Ahrendt S."/>
            <person name="Riley R."/>
            <person name="Andreopoulos W."/>
            <person name="Labutti K."/>
            <person name="Pangilinan J."/>
            <person name="Ruiz-Duenas F.J."/>
            <person name="Barrasa J.M."/>
            <person name="Sanchez-Garcia M."/>
            <person name="Camarero S."/>
            <person name="Miyauchi S."/>
            <person name="Serrano A."/>
            <person name="Linde D."/>
            <person name="Babiker R."/>
            <person name="Drula E."/>
            <person name="Ayuso-Fernandez I."/>
            <person name="Pacheco R."/>
            <person name="Padilla G."/>
            <person name="Ferreira P."/>
            <person name="Barriuso J."/>
            <person name="Kellner H."/>
            <person name="Castanera R."/>
            <person name="Alfaro M."/>
            <person name="Ramirez L."/>
            <person name="Pisabarro A.G."/>
            <person name="Kuo A."/>
            <person name="Tritt A."/>
            <person name="Lipzen A."/>
            <person name="He G."/>
            <person name="Yan M."/>
            <person name="Ng V."/>
            <person name="Cullen D."/>
            <person name="Martin F."/>
            <person name="Rosso M.-N."/>
            <person name="Henrissat B."/>
            <person name="Hibbett D."/>
            <person name="Martinez A.T."/>
            <person name="Grigoriev I.V."/>
        </authorList>
    </citation>
    <scope>NUCLEOTIDE SEQUENCE</scope>
    <source>
        <strain evidence="6">AH 40177</strain>
    </source>
</reference>
<comment type="subcellular location">
    <subcellularLocation>
        <location evidence="5">Endoplasmic reticulum membrane</location>
        <topology evidence="5">Multi-pass membrane protein</topology>
    </subcellularLocation>
    <subcellularLocation>
        <location evidence="1">Membrane</location>
        <topology evidence="1">Multi-pass membrane protein</topology>
    </subcellularLocation>
</comment>
<keyword evidence="5" id="KW-0949">S-adenosyl-L-methionine</keyword>
<keyword evidence="5" id="KW-0256">Endoplasmic reticulum</keyword>
<comment type="caution">
    <text evidence="6">The sequence shown here is derived from an EMBL/GenBank/DDBJ whole genome shotgun (WGS) entry which is preliminary data.</text>
</comment>
<dbReference type="EMBL" id="JADNRY010000001">
    <property type="protein sequence ID" value="KAF9078554.1"/>
    <property type="molecule type" value="Genomic_DNA"/>
</dbReference>
<evidence type="ECO:0000256" key="2">
    <source>
        <dbReference type="ARBA" id="ARBA00022692"/>
    </source>
</evidence>
<dbReference type="GO" id="GO:0004671">
    <property type="term" value="F:protein C-terminal S-isoprenylcysteine carboxyl O-methyltransferase activity"/>
    <property type="evidence" value="ECO:0007669"/>
    <property type="project" value="UniProtKB-EC"/>
</dbReference>
<feature type="transmembrane region" description="Helical" evidence="5">
    <location>
        <begin position="181"/>
        <end position="201"/>
    </location>
</feature>
<dbReference type="PANTHER" id="PTHR12714:SF9">
    <property type="entry name" value="PROTEIN-S-ISOPRENYLCYSTEINE O-METHYLTRANSFERASE"/>
    <property type="match status" value="1"/>
</dbReference>
<organism evidence="6 7">
    <name type="scientific">Rhodocollybia butyracea</name>
    <dbReference type="NCBI Taxonomy" id="206335"/>
    <lineage>
        <taxon>Eukaryota</taxon>
        <taxon>Fungi</taxon>
        <taxon>Dikarya</taxon>
        <taxon>Basidiomycota</taxon>
        <taxon>Agaricomycotina</taxon>
        <taxon>Agaricomycetes</taxon>
        <taxon>Agaricomycetidae</taxon>
        <taxon>Agaricales</taxon>
        <taxon>Marasmiineae</taxon>
        <taxon>Omphalotaceae</taxon>
        <taxon>Rhodocollybia</taxon>
    </lineage>
</organism>
<evidence type="ECO:0000313" key="6">
    <source>
        <dbReference type="EMBL" id="KAF9078554.1"/>
    </source>
</evidence>
<feature type="transmembrane region" description="Helical" evidence="5">
    <location>
        <begin position="53"/>
        <end position="72"/>
    </location>
</feature>
<evidence type="ECO:0000256" key="5">
    <source>
        <dbReference type="RuleBase" id="RU362022"/>
    </source>
</evidence>
<gene>
    <name evidence="6" type="ORF">BDP27DRAFT_1309752</name>
</gene>
<dbReference type="InterPro" id="IPR007269">
    <property type="entry name" value="ICMT_MeTrfase"/>
</dbReference>
<evidence type="ECO:0000256" key="4">
    <source>
        <dbReference type="ARBA" id="ARBA00023136"/>
    </source>
</evidence>
<keyword evidence="2 5" id="KW-0812">Transmembrane</keyword>
<keyword evidence="3 5" id="KW-1133">Transmembrane helix</keyword>
<comment type="similarity">
    <text evidence="5">Belongs to the class VI-like SAM-binding methyltransferase superfamily. Isoprenylcysteine carboxyl methyltransferase family.</text>
</comment>
<comment type="catalytic activity">
    <reaction evidence="5">
        <text>[protein]-C-terminal S-[(2E,6E)-farnesyl]-L-cysteine + S-adenosyl-L-methionine = [protein]-C-terminal S-[(2E,6E)-farnesyl]-L-cysteine methyl ester + S-adenosyl-L-homocysteine</text>
        <dbReference type="Rhea" id="RHEA:21672"/>
        <dbReference type="Rhea" id="RHEA-COMP:12125"/>
        <dbReference type="Rhea" id="RHEA-COMP:12126"/>
        <dbReference type="ChEBI" id="CHEBI:57856"/>
        <dbReference type="ChEBI" id="CHEBI:59789"/>
        <dbReference type="ChEBI" id="CHEBI:90510"/>
        <dbReference type="ChEBI" id="CHEBI:90511"/>
        <dbReference type="EC" id="2.1.1.100"/>
    </reaction>
</comment>
<dbReference type="Gene3D" id="1.20.120.1630">
    <property type="match status" value="1"/>
</dbReference>